<reference evidence="5" key="1">
    <citation type="submission" date="2018-05" db="EMBL/GenBank/DDBJ databases">
        <authorList>
            <person name="Lanie J.A."/>
            <person name="Ng W.-L."/>
            <person name="Kazmierczak K.M."/>
            <person name="Andrzejewski T.M."/>
            <person name="Davidsen T.M."/>
            <person name="Wayne K.J."/>
            <person name="Tettelin H."/>
            <person name="Glass J.I."/>
            <person name="Rusch D."/>
            <person name="Podicherti R."/>
            <person name="Tsui H.-C.T."/>
            <person name="Winkler M.E."/>
        </authorList>
    </citation>
    <scope>NUCLEOTIDE SEQUENCE</scope>
</reference>
<evidence type="ECO:0000256" key="2">
    <source>
        <dbReference type="ARBA" id="ARBA00023239"/>
    </source>
</evidence>
<dbReference type="InterPro" id="IPR050325">
    <property type="entry name" value="Prot/Nucl_acid_deglycase"/>
</dbReference>
<sequence length="279" mass="31227">MIKIIGFVSVLFILFLIALPTLLHKAGLHPQYKDSKVYNFKNKKAVIISTSHRTLNKPGETTGKLTGVFASELTVPYYEFIDSGIEVDVASIKGGKIPIDPESFFYAVKTNEDKRYLNDEIFQQKVNNSILVDELEIDNYDLVFISGGWGAAYDLGYSEILGEKISQAYYSEKTIIGAVCHGVLGFINAKDSLGNLIIKNKRMTGVTNKQIKELEIFFTPQHPEDELIKAGAIFESKTAFRDVFANLTIVDEESKFVTGQNQNAGHETPQKMMKILKNK</sequence>
<dbReference type="Pfam" id="PF01965">
    <property type="entry name" value="DJ-1_PfpI"/>
    <property type="match status" value="1"/>
</dbReference>
<dbReference type="SUPFAM" id="SSF52317">
    <property type="entry name" value="Class I glutamine amidotransferase-like"/>
    <property type="match status" value="1"/>
</dbReference>
<dbReference type="EMBL" id="UINC01003799">
    <property type="protein sequence ID" value="SVA09345.1"/>
    <property type="molecule type" value="Genomic_DNA"/>
</dbReference>
<protein>
    <recommendedName>
        <fullName evidence="4">DJ-1/PfpI domain-containing protein</fullName>
    </recommendedName>
</protein>
<feature type="domain" description="DJ-1/PfpI" evidence="4">
    <location>
        <begin position="70"/>
        <end position="210"/>
    </location>
</feature>
<dbReference type="GO" id="GO:0005737">
    <property type="term" value="C:cytoplasm"/>
    <property type="evidence" value="ECO:0007669"/>
    <property type="project" value="TreeGrafter"/>
</dbReference>
<dbReference type="GO" id="GO:0019243">
    <property type="term" value="P:methylglyoxal catabolic process to D-lactate via S-lactoyl-glutathione"/>
    <property type="evidence" value="ECO:0007669"/>
    <property type="project" value="TreeGrafter"/>
</dbReference>
<organism evidence="5">
    <name type="scientific">marine metagenome</name>
    <dbReference type="NCBI Taxonomy" id="408172"/>
    <lineage>
        <taxon>unclassified sequences</taxon>
        <taxon>metagenomes</taxon>
        <taxon>ecological metagenomes</taxon>
    </lineage>
</organism>
<accession>A0A381SZB5</accession>
<gene>
    <name evidence="5" type="ORF">METZ01_LOCUS62199</name>
</gene>
<name>A0A381SZB5_9ZZZZ</name>
<dbReference type="CDD" id="cd03141">
    <property type="entry name" value="GATase1_Hsp31_like"/>
    <property type="match status" value="1"/>
</dbReference>
<dbReference type="InterPro" id="IPR029062">
    <property type="entry name" value="Class_I_gatase-like"/>
</dbReference>
<proteinExistence type="inferred from homology"/>
<dbReference type="GO" id="GO:0019172">
    <property type="term" value="F:glyoxalase III activity"/>
    <property type="evidence" value="ECO:0007669"/>
    <property type="project" value="TreeGrafter"/>
</dbReference>
<dbReference type="InterPro" id="IPR002818">
    <property type="entry name" value="DJ-1/PfpI"/>
</dbReference>
<dbReference type="PANTHER" id="PTHR48094">
    <property type="entry name" value="PROTEIN/NUCLEIC ACID DEGLYCASE DJ-1-RELATED"/>
    <property type="match status" value="1"/>
</dbReference>
<evidence type="ECO:0000256" key="1">
    <source>
        <dbReference type="ARBA" id="ARBA00023016"/>
    </source>
</evidence>
<evidence type="ECO:0000256" key="3">
    <source>
        <dbReference type="ARBA" id="ARBA00038493"/>
    </source>
</evidence>
<dbReference type="Gene3D" id="3.40.50.880">
    <property type="match status" value="1"/>
</dbReference>
<keyword evidence="2" id="KW-0456">Lyase</keyword>
<keyword evidence="1" id="KW-0346">Stress response</keyword>
<comment type="similarity">
    <text evidence="3">Belongs to the peptidase C56 family. HSP31-like subfamily.</text>
</comment>
<evidence type="ECO:0000259" key="4">
    <source>
        <dbReference type="Pfam" id="PF01965"/>
    </source>
</evidence>
<dbReference type="AlphaFoldDB" id="A0A381SZB5"/>
<evidence type="ECO:0000313" key="5">
    <source>
        <dbReference type="EMBL" id="SVA09345.1"/>
    </source>
</evidence>
<dbReference type="PANTHER" id="PTHR48094:SF11">
    <property type="entry name" value="GLUTATHIONE-INDEPENDENT GLYOXALASE HSP31-RELATED"/>
    <property type="match status" value="1"/>
</dbReference>